<dbReference type="EMBL" id="CABVHQ010000089">
    <property type="protein sequence ID" value="VVO36397.1"/>
    <property type="molecule type" value="Genomic_DNA"/>
</dbReference>
<name>A0A5E7FED1_PSEFL</name>
<evidence type="ECO:0000313" key="2">
    <source>
        <dbReference type="Proteomes" id="UP000337909"/>
    </source>
</evidence>
<accession>A0A5E7FED1</accession>
<gene>
    <name evidence="1" type="ORF">PS691_05355</name>
</gene>
<evidence type="ECO:0000313" key="1">
    <source>
        <dbReference type="EMBL" id="VVO36397.1"/>
    </source>
</evidence>
<protein>
    <submittedName>
        <fullName evidence="1">Uncharacterized protein</fullName>
    </submittedName>
</protein>
<organism evidence="1 2">
    <name type="scientific">Pseudomonas fluorescens</name>
    <dbReference type="NCBI Taxonomy" id="294"/>
    <lineage>
        <taxon>Bacteria</taxon>
        <taxon>Pseudomonadati</taxon>
        <taxon>Pseudomonadota</taxon>
        <taxon>Gammaproteobacteria</taxon>
        <taxon>Pseudomonadales</taxon>
        <taxon>Pseudomonadaceae</taxon>
        <taxon>Pseudomonas</taxon>
    </lineage>
</organism>
<dbReference type="RefSeq" id="WP_150645151.1">
    <property type="nucleotide sequence ID" value="NZ_CABVHQ010000089.1"/>
</dbReference>
<sequence length="202" mass="22806">MIRHSSVCKVWPATGDIIFATSIELDGRTDLGVMVFDSKTNTIVGVSREIDALKGDAIHNTGIEIDTASYRLNRDTLAFGIRTSWRGSSQPNPYSSESLRLYIAHDKSLVSVLSGLNVHEYSGEWDTRCAGEFTTRDMIMIMMQSGRPYADLLIKEKTTKVLSREAAEGCKDVLQKTEEKKYVLKYERGRYLVPENLRSFVR</sequence>
<dbReference type="AlphaFoldDB" id="A0A5E7FED1"/>
<proteinExistence type="predicted"/>
<dbReference type="Proteomes" id="UP000337909">
    <property type="component" value="Unassembled WGS sequence"/>
</dbReference>
<dbReference type="OrthoDB" id="7202514at2"/>
<reference evidence="1 2" key="1">
    <citation type="submission" date="2019-09" db="EMBL/GenBank/DDBJ databases">
        <authorList>
            <person name="Chandra G."/>
            <person name="Truman W A."/>
        </authorList>
    </citation>
    <scope>NUCLEOTIDE SEQUENCE [LARGE SCALE GENOMIC DNA]</scope>
    <source>
        <strain evidence="1">PS691</strain>
    </source>
</reference>